<dbReference type="EMBL" id="JANEYF010000024">
    <property type="protein sequence ID" value="KAJ8972716.1"/>
    <property type="molecule type" value="Genomic_DNA"/>
</dbReference>
<dbReference type="Pfam" id="PF09752">
    <property type="entry name" value="ABHD18"/>
    <property type="match status" value="1"/>
</dbReference>
<keyword evidence="3" id="KW-1185">Reference proteome</keyword>
<gene>
    <name evidence="2" type="ORF">NQ314_000057</name>
</gene>
<protein>
    <recommendedName>
        <fullName evidence="4">Protein ABHD18</fullName>
    </recommendedName>
</protein>
<evidence type="ECO:0000313" key="3">
    <source>
        <dbReference type="Proteomes" id="UP001162156"/>
    </source>
</evidence>
<dbReference type="PANTHER" id="PTHR13617:SF14">
    <property type="entry name" value="PROTEIN ABHD18"/>
    <property type="match status" value="1"/>
</dbReference>
<evidence type="ECO:0008006" key="4">
    <source>
        <dbReference type="Google" id="ProtNLM"/>
    </source>
</evidence>
<dbReference type="PANTHER" id="PTHR13617">
    <property type="entry name" value="PROTEIN ABHD18"/>
    <property type="match status" value="1"/>
</dbReference>
<evidence type="ECO:0000256" key="1">
    <source>
        <dbReference type="SAM" id="SignalP"/>
    </source>
</evidence>
<feature type="chain" id="PRO_5043911371" description="Protein ABHD18" evidence="1">
    <location>
        <begin position="21"/>
        <end position="289"/>
    </location>
</feature>
<evidence type="ECO:0000313" key="2">
    <source>
        <dbReference type="EMBL" id="KAJ8972716.1"/>
    </source>
</evidence>
<feature type="signal peptide" evidence="1">
    <location>
        <begin position="1"/>
        <end position="20"/>
    </location>
</feature>
<reference evidence="2" key="1">
    <citation type="journal article" date="2023" name="Insect Mol. Biol.">
        <title>Genome sequencing provides insights into the evolution of gene families encoding plant cell wall-degrading enzymes in longhorned beetles.</title>
        <authorList>
            <person name="Shin N.R."/>
            <person name="Okamura Y."/>
            <person name="Kirsch R."/>
            <person name="Pauchet Y."/>
        </authorList>
    </citation>
    <scope>NUCLEOTIDE SEQUENCE</scope>
    <source>
        <strain evidence="2">RBIC_L_NR</strain>
    </source>
</reference>
<dbReference type="AlphaFoldDB" id="A0AAV8ZVU7"/>
<dbReference type="SUPFAM" id="SSF53474">
    <property type="entry name" value="alpha/beta-Hydrolases"/>
    <property type="match status" value="1"/>
</dbReference>
<accession>A0AAV8ZVU7</accession>
<dbReference type="InterPro" id="IPR019149">
    <property type="entry name" value="ABHD18"/>
</dbReference>
<proteinExistence type="predicted"/>
<comment type="caution">
    <text evidence="2">The sequence shown here is derived from an EMBL/GenBank/DDBJ whole genome shotgun (WGS) entry which is preliminary data.</text>
</comment>
<dbReference type="Proteomes" id="UP001162156">
    <property type="component" value="Unassembled WGS sequence"/>
</dbReference>
<organism evidence="2 3">
    <name type="scientific">Rhamnusium bicolor</name>
    <dbReference type="NCBI Taxonomy" id="1586634"/>
    <lineage>
        <taxon>Eukaryota</taxon>
        <taxon>Metazoa</taxon>
        <taxon>Ecdysozoa</taxon>
        <taxon>Arthropoda</taxon>
        <taxon>Hexapoda</taxon>
        <taxon>Insecta</taxon>
        <taxon>Pterygota</taxon>
        <taxon>Neoptera</taxon>
        <taxon>Endopterygota</taxon>
        <taxon>Coleoptera</taxon>
        <taxon>Polyphaga</taxon>
        <taxon>Cucujiformia</taxon>
        <taxon>Chrysomeloidea</taxon>
        <taxon>Cerambycidae</taxon>
        <taxon>Lepturinae</taxon>
        <taxon>Rhagiini</taxon>
        <taxon>Rhamnusium</taxon>
    </lineage>
</organism>
<dbReference type="InterPro" id="IPR029058">
    <property type="entry name" value="AB_hydrolase_fold"/>
</dbReference>
<sequence>MGGCLILECLVLLNWCETLGFGPLGVSGISMGGHMASLAASNWPKPLVLVPCLSWSTASSVFTEGVMSESIDWDMLQAQYMSDTLYSDRLSKMCKIVDDPFACNLSQLSDIAFQSLPELYENSSSSYVTPYKLIKLIDVATSNCPAITYKQSSRIKDLFSSGEYSLVNLLKEPRPLPTRQSVLEKKKRTKEALWFMRGLMDECTHIRNFSVPYDTSLVISICARADGYVPRIGVSTLEDIWPGVTVKYVDCGHVGAYIWYRKLFRESIIEAFNRAKKKCPIPSPSIYQI</sequence>
<keyword evidence="1" id="KW-0732">Signal</keyword>
<name>A0AAV8ZVU7_9CUCU</name>